<accession>A0A0C1FRS1</accession>
<dbReference type="InterPro" id="IPR032466">
    <property type="entry name" value="Metal_Hydrolase"/>
</dbReference>
<protein>
    <recommendedName>
        <fullName evidence="3">Peptidase M19</fullName>
    </recommendedName>
</protein>
<dbReference type="AlphaFoldDB" id="A0A0C1FRS1"/>
<evidence type="ECO:0000313" key="1">
    <source>
        <dbReference type="EMBL" id="KIA90589.1"/>
    </source>
</evidence>
<dbReference type="RefSeq" id="WP_039347728.1">
    <property type="nucleotide sequence ID" value="NZ_FOLA01000001.1"/>
</dbReference>
<evidence type="ECO:0008006" key="3">
    <source>
        <dbReference type="Google" id="ProtNLM"/>
    </source>
</evidence>
<proteinExistence type="predicted"/>
<sequence>MEKKYFDLHLHPLFKNFLSHYDVAIPPTTRTLEELTQPVRMSNALTSVVDELFIHILKSQSSIQQCKKGSVNYAVAAIVNLEFGFADSRGFFGNILKSKFSNPLDKIYFEKVRNGEVSYYRLMLMELSLYKKLRDDKESNITILSRNNTKIASENGLNIILSLEGSHNFSKLMIGNPLKIDFIEDQFTDSTKTKKLSQTADNLWKEMIVDIENGEDPTANYNQNPAANLEKFYKSLSREKMDLLYITLTHLTHINEQFLATHAFGMKMLKHPSFYPFGNGITTLGYEVIEKCYSMTNHKEEYRPIILDVKHLGLKSRQDFYAFRKSLIEKEKKYENIPIIASHIGVTGYTNNEWKNALKRNNCTVYNYEGARAVSIEMDKKNCGKWGSFVNNDFTFNPWSINLMDEDITEILNSNGILGMSLDVRILGFQSEYGISLTSENEFLSTADFHTHFPQIAVKNLPINTMESIISENESWLIPTKEDRHPLSFYFNIIHIIQVGLLKTDIEEPWKQICLGSDFDGLIEPLKISPDISSLEELEANMIKWLPVAEKAYVNENGGTRILFGKSTTDLKKIVRGIMFENGKIFIEKWLNNFGC</sequence>
<name>A0A0C1FRS1_9FLAO</name>
<keyword evidence="2" id="KW-1185">Reference proteome</keyword>
<dbReference type="OrthoDB" id="611177at2"/>
<comment type="caution">
    <text evidence="1">The sequence shown here is derived from an EMBL/GenBank/DDBJ whole genome shotgun (WGS) entry which is preliminary data.</text>
</comment>
<dbReference type="Gene3D" id="3.20.20.140">
    <property type="entry name" value="Metal-dependent hydrolases"/>
    <property type="match status" value="1"/>
</dbReference>
<organism evidence="1 2">
    <name type="scientific">Kaistella jeonii</name>
    <dbReference type="NCBI Taxonomy" id="266749"/>
    <lineage>
        <taxon>Bacteria</taxon>
        <taxon>Pseudomonadati</taxon>
        <taxon>Bacteroidota</taxon>
        <taxon>Flavobacteriia</taxon>
        <taxon>Flavobacteriales</taxon>
        <taxon>Weeksellaceae</taxon>
        <taxon>Chryseobacterium group</taxon>
        <taxon>Kaistella</taxon>
    </lineage>
</organism>
<dbReference type="Proteomes" id="UP000031473">
    <property type="component" value="Unassembled WGS sequence"/>
</dbReference>
<gene>
    <name evidence="1" type="ORF">OA86_01530</name>
</gene>
<reference evidence="1 2" key="1">
    <citation type="submission" date="2014-10" db="EMBL/GenBank/DDBJ databases">
        <title>Kaistella jeonii genome.</title>
        <authorList>
            <person name="Clayton J.T."/>
            <person name="Newman J.D."/>
        </authorList>
    </citation>
    <scope>NUCLEOTIDE SEQUENCE [LARGE SCALE GENOMIC DNA]</scope>
    <source>
        <strain evidence="1 2">DSM 17048</strain>
    </source>
</reference>
<dbReference type="EMBL" id="JSYL01000001">
    <property type="protein sequence ID" value="KIA90589.1"/>
    <property type="molecule type" value="Genomic_DNA"/>
</dbReference>
<evidence type="ECO:0000313" key="2">
    <source>
        <dbReference type="Proteomes" id="UP000031473"/>
    </source>
</evidence>
<dbReference type="SUPFAM" id="SSF51556">
    <property type="entry name" value="Metallo-dependent hydrolases"/>
    <property type="match status" value="1"/>
</dbReference>
<dbReference type="STRING" id="266749.SAMN05421876_101219"/>